<evidence type="ECO:0000313" key="1">
    <source>
        <dbReference type="EMBL" id="NDK39734.1"/>
    </source>
</evidence>
<comment type="caution">
    <text evidence="1">The sequence shown here is derived from an EMBL/GenBank/DDBJ whole genome shotgun (WGS) entry which is preliminary data.</text>
</comment>
<accession>A0ABX0ADS1</accession>
<evidence type="ECO:0000313" key="2">
    <source>
        <dbReference type="Proteomes" id="UP001429354"/>
    </source>
</evidence>
<gene>
    <name evidence="1" type="ORF">DT603_12865</name>
</gene>
<protein>
    <submittedName>
        <fullName evidence="1">Uncharacterized protein</fullName>
    </submittedName>
</protein>
<dbReference type="EMBL" id="QOVG01000009">
    <property type="protein sequence ID" value="NDK39734.1"/>
    <property type="molecule type" value="Genomic_DNA"/>
</dbReference>
<sequence length="73" mass="8602">MSDRVRLEAELENLERMLPLWRARLRHEAQFRPQFDVLANEILERADPEDRELAQERIAAMLAAHLPPASERL</sequence>
<dbReference type="Proteomes" id="UP001429354">
    <property type="component" value="Unassembled WGS sequence"/>
</dbReference>
<proteinExistence type="predicted"/>
<keyword evidence="2" id="KW-1185">Reference proteome</keyword>
<dbReference type="RefSeq" id="WP_162350360.1">
    <property type="nucleotide sequence ID" value="NZ_QOVG01000009.1"/>
</dbReference>
<name>A0ABX0ADS1_9GAMM</name>
<organism evidence="1 2">
    <name type="scientific">Pseudoxanthomonas gei</name>
    <dbReference type="NCBI Taxonomy" id="1383030"/>
    <lineage>
        <taxon>Bacteria</taxon>
        <taxon>Pseudomonadati</taxon>
        <taxon>Pseudomonadota</taxon>
        <taxon>Gammaproteobacteria</taxon>
        <taxon>Lysobacterales</taxon>
        <taxon>Lysobacteraceae</taxon>
        <taxon>Pseudoxanthomonas</taxon>
    </lineage>
</organism>
<reference evidence="1 2" key="1">
    <citation type="submission" date="2018-07" db="EMBL/GenBank/DDBJ databases">
        <title>Whole genome Sequencing of Pseudoxanthomonas gei KCTC 32298 (T).</title>
        <authorList>
            <person name="Kumar S."/>
            <person name="Bansal K."/>
            <person name="Kaur A."/>
            <person name="Patil P."/>
            <person name="Sharma S."/>
            <person name="Patil P.B."/>
        </authorList>
    </citation>
    <scope>NUCLEOTIDE SEQUENCE [LARGE SCALE GENOMIC DNA]</scope>
    <source>
        <strain evidence="1 2">KCTC 32298</strain>
    </source>
</reference>